<dbReference type="InterPro" id="IPR000868">
    <property type="entry name" value="Isochorismatase-like_dom"/>
</dbReference>
<keyword evidence="3" id="KW-0479">Metal-binding</keyword>
<evidence type="ECO:0000256" key="4">
    <source>
        <dbReference type="ARBA" id="ARBA00022801"/>
    </source>
</evidence>
<comment type="caution">
    <text evidence="9">The sequence shown here is derived from an EMBL/GenBank/DDBJ whole genome shotgun (WGS) entry which is preliminary data.</text>
</comment>
<dbReference type="SUPFAM" id="SSF52499">
    <property type="entry name" value="Isochorismatase-like hydrolases"/>
    <property type="match status" value="1"/>
</dbReference>
<sequence>LLKDAGIEYVVTAGLAFDFCVKETAVDATNEEYTVFVVEEVFKAVYQTENLLALPRLELRNAGVKIVNIDC</sequence>
<evidence type="ECO:0000259" key="8">
    <source>
        <dbReference type="Pfam" id="PF00857"/>
    </source>
</evidence>
<dbReference type="InterPro" id="IPR036380">
    <property type="entry name" value="Isochorismatase-like_sf"/>
</dbReference>
<gene>
    <name evidence="9" type="ORF">K431DRAFT_219650</name>
</gene>
<dbReference type="PANTHER" id="PTHR11080">
    <property type="entry name" value="PYRAZINAMIDASE/NICOTINAMIDASE"/>
    <property type="match status" value="1"/>
</dbReference>
<keyword evidence="4" id="KW-0378">Hydrolase</keyword>
<proteinExistence type="inferred from homology"/>
<feature type="domain" description="Isochorismatase-like" evidence="8">
    <location>
        <begin position="2"/>
        <end position="62"/>
    </location>
</feature>
<reference evidence="9" key="1">
    <citation type="journal article" date="2020" name="Stud. Mycol.">
        <title>101 Dothideomycetes genomes: a test case for predicting lifestyles and emergence of pathogens.</title>
        <authorList>
            <person name="Haridas S."/>
            <person name="Albert R."/>
            <person name="Binder M."/>
            <person name="Bloem J."/>
            <person name="Labutti K."/>
            <person name="Salamov A."/>
            <person name="Andreopoulos B."/>
            <person name="Baker S."/>
            <person name="Barry K."/>
            <person name="Bills G."/>
            <person name="Bluhm B."/>
            <person name="Cannon C."/>
            <person name="Castanera R."/>
            <person name="Culley D."/>
            <person name="Daum C."/>
            <person name="Ezra D."/>
            <person name="Gonzalez J."/>
            <person name="Henrissat B."/>
            <person name="Kuo A."/>
            <person name="Liang C."/>
            <person name="Lipzen A."/>
            <person name="Lutzoni F."/>
            <person name="Magnuson J."/>
            <person name="Mondo S."/>
            <person name="Nolan M."/>
            <person name="Ohm R."/>
            <person name="Pangilinan J."/>
            <person name="Park H.-J."/>
            <person name="Ramirez L."/>
            <person name="Alfaro M."/>
            <person name="Sun H."/>
            <person name="Tritt A."/>
            <person name="Yoshinaga Y."/>
            <person name="Zwiers L.-H."/>
            <person name="Turgeon B."/>
            <person name="Goodwin S."/>
            <person name="Spatafora J."/>
            <person name="Crous P."/>
            <person name="Grigoriev I."/>
        </authorList>
    </citation>
    <scope>NUCLEOTIDE SEQUENCE</scope>
    <source>
        <strain evidence="9">CBS 116435</strain>
    </source>
</reference>
<dbReference type="OrthoDB" id="3341310at2759"/>
<comment type="pathway">
    <text evidence="5">Cofactor biosynthesis; nicotinate biosynthesis; nicotinate from nicotinamide: step 1/1.</text>
</comment>
<dbReference type="Proteomes" id="UP000799441">
    <property type="component" value="Unassembled WGS sequence"/>
</dbReference>
<dbReference type="EMBL" id="MU003776">
    <property type="protein sequence ID" value="KAF2723526.1"/>
    <property type="molecule type" value="Genomic_DNA"/>
</dbReference>
<dbReference type="AlphaFoldDB" id="A0A9P4USC9"/>
<protein>
    <recommendedName>
        <fullName evidence="6">nicotinamidase</fullName>
        <ecNumber evidence="6">3.5.1.19</ecNumber>
    </recommendedName>
    <alternativeName>
        <fullName evidence="7">Nicotinamide deamidase</fullName>
    </alternativeName>
</protein>
<evidence type="ECO:0000256" key="6">
    <source>
        <dbReference type="ARBA" id="ARBA00039017"/>
    </source>
</evidence>
<dbReference type="InterPro" id="IPR052347">
    <property type="entry name" value="Isochorismatase_Nicotinamidase"/>
</dbReference>
<evidence type="ECO:0000313" key="10">
    <source>
        <dbReference type="Proteomes" id="UP000799441"/>
    </source>
</evidence>
<accession>A0A9P4USC9</accession>
<organism evidence="9 10">
    <name type="scientific">Polychaeton citri CBS 116435</name>
    <dbReference type="NCBI Taxonomy" id="1314669"/>
    <lineage>
        <taxon>Eukaryota</taxon>
        <taxon>Fungi</taxon>
        <taxon>Dikarya</taxon>
        <taxon>Ascomycota</taxon>
        <taxon>Pezizomycotina</taxon>
        <taxon>Dothideomycetes</taxon>
        <taxon>Dothideomycetidae</taxon>
        <taxon>Capnodiales</taxon>
        <taxon>Capnodiaceae</taxon>
        <taxon>Polychaeton</taxon>
    </lineage>
</organism>
<evidence type="ECO:0000256" key="3">
    <source>
        <dbReference type="ARBA" id="ARBA00022723"/>
    </source>
</evidence>
<evidence type="ECO:0000313" key="9">
    <source>
        <dbReference type="EMBL" id="KAF2723526.1"/>
    </source>
</evidence>
<keyword evidence="10" id="KW-1185">Reference proteome</keyword>
<feature type="non-terminal residue" evidence="9">
    <location>
        <position position="1"/>
    </location>
</feature>
<dbReference type="PANTHER" id="PTHR11080:SF2">
    <property type="entry name" value="LD05707P"/>
    <property type="match status" value="1"/>
</dbReference>
<dbReference type="Pfam" id="PF00857">
    <property type="entry name" value="Isochorismatase"/>
    <property type="match status" value="1"/>
</dbReference>
<dbReference type="GO" id="GO:0008936">
    <property type="term" value="F:nicotinamidase activity"/>
    <property type="evidence" value="ECO:0007669"/>
    <property type="project" value="UniProtKB-EC"/>
</dbReference>
<dbReference type="GO" id="GO:0046872">
    <property type="term" value="F:metal ion binding"/>
    <property type="evidence" value="ECO:0007669"/>
    <property type="project" value="UniProtKB-KW"/>
</dbReference>
<dbReference type="EC" id="3.5.1.19" evidence="6"/>
<evidence type="ECO:0000256" key="7">
    <source>
        <dbReference type="ARBA" id="ARBA00043224"/>
    </source>
</evidence>
<comment type="similarity">
    <text evidence="1">Belongs to the isochorismatase family.</text>
</comment>
<keyword evidence="2" id="KW-0662">Pyridine nucleotide biosynthesis</keyword>
<evidence type="ECO:0000256" key="5">
    <source>
        <dbReference type="ARBA" id="ARBA00037900"/>
    </source>
</evidence>
<evidence type="ECO:0000256" key="1">
    <source>
        <dbReference type="ARBA" id="ARBA00006336"/>
    </source>
</evidence>
<name>A0A9P4USC9_9PEZI</name>
<dbReference type="Gene3D" id="3.40.50.850">
    <property type="entry name" value="Isochorismatase-like"/>
    <property type="match status" value="1"/>
</dbReference>
<evidence type="ECO:0000256" key="2">
    <source>
        <dbReference type="ARBA" id="ARBA00022642"/>
    </source>
</evidence>
<dbReference type="GO" id="GO:0019363">
    <property type="term" value="P:pyridine nucleotide biosynthetic process"/>
    <property type="evidence" value="ECO:0007669"/>
    <property type="project" value="UniProtKB-KW"/>
</dbReference>